<keyword evidence="8" id="KW-1185">Reference proteome</keyword>
<gene>
    <name evidence="7" type="ORF">PO587_00280</name>
</gene>
<keyword evidence="3" id="KW-0805">Transcription regulation</keyword>
<evidence type="ECO:0000256" key="3">
    <source>
        <dbReference type="ARBA" id="ARBA00023015"/>
    </source>
</evidence>
<proteinExistence type="predicted"/>
<sequence length="244" mass="26279">MTKSVSQRRLARAFVELAASPVADPADPTGLLRALAEHGTELFDDCAAIVLYFPDGRGPAQVAGTDESLMELAREAVAWDEGPGTEARSTGTPVPDTDLSGDRARRDWPRYARRARELGYGRAAAVPLHVGADTPGALVLLGPGGTALPAELLELGQSLTDVVGWTLDRERRLAESRALADQLGQALTSRIVIEQAKGTLAASLSISVDEAFHLLRSHARSRRRRLTDVAQDVVDRRLRLSTEE</sequence>
<organism evidence="7 8">
    <name type="scientific">Streptomyces gilvifuscus</name>
    <dbReference type="NCBI Taxonomy" id="1550617"/>
    <lineage>
        <taxon>Bacteria</taxon>
        <taxon>Bacillati</taxon>
        <taxon>Actinomycetota</taxon>
        <taxon>Actinomycetes</taxon>
        <taxon>Kitasatosporales</taxon>
        <taxon>Streptomycetaceae</taxon>
        <taxon>Streptomyces</taxon>
    </lineage>
</organism>
<dbReference type="PROSITE" id="PS50921">
    <property type="entry name" value="ANTAR"/>
    <property type="match status" value="1"/>
</dbReference>
<dbReference type="PIRSF" id="PIRSF036625">
    <property type="entry name" value="GAF_ANTAR"/>
    <property type="match status" value="1"/>
</dbReference>
<evidence type="ECO:0000256" key="4">
    <source>
        <dbReference type="ARBA" id="ARBA00023163"/>
    </source>
</evidence>
<dbReference type="InterPro" id="IPR012074">
    <property type="entry name" value="GAF_ANTAR"/>
</dbReference>
<protein>
    <submittedName>
        <fullName evidence="7">GAF and ANTAR domain-containing protein</fullName>
    </submittedName>
</protein>
<evidence type="ECO:0000256" key="1">
    <source>
        <dbReference type="ARBA" id="ARBA00022679"/>
    </source>
</evidence>
<evidence type="ECO:0000313" key="8">
    <source>
        <dbReference type="Proteomes" id="UP001221328"/>
    </source>
</evidence>
<dbReference type="EMBL" id="JAQOSK010000001">
    <property type="protein sequence ID" value="MDC2952885.1"/>
    <property type="molecule type" value="Genomic_DNA"/>
</dbReference>
<keyword evidence="4" id="KW-0804">Transcription</keyword>
<evidence type="ECO:0000256" key="2">
    <source>
        <dbReference type="ARBA" id="ARBA00022777"/>
    </source>
</evidence>
<accession>A0ABT5FK45</accession>
<dbReference type="Pfam" id="PF03861">
    <property type="entry name" value="ANTAR"/>
    <property type="match status" value="1"/>
</dbReference>
<dbReference type="InterPro" id="IPR029016">
    <property type="entry name" value="GAF-like_dom_sf"/>
</dbReference>
<dbReference type="InterPro" id="IPR036388">
    <property type="entry name" value="WH-like_DNA-bd_sf"/>
</dbReference>
<dbReference type="InterPro" id="IPR005561">
    <property type="entry name" value="ANTAR"/>
</dbReference>
<dbReference type="Gene3D" id="3.30.450.40">
    <property type="match status" value="1"/>
</dbReference>
<dbReference type="Proteomes" id="UP001221328">
    <property type="component" value="Unassembled WGS sequence"/>
</dbReference>
<evidence type="ECO:0000256" key="5">
    <source>
        <dbReference type="SAM" id="MobiDB-lite"/>
    </source>
</evidence>
<dbReference type="RefSeq" id="WP_272173640.1">
    <property type="nucleotide sequence ID" value="NZ_JAQOSK010000001.1"/>
</dbReference>
<name>A0ABT5FK45_9ACTN</name>
<dbReference type="SUPFAM" id="SSF55781">
    <property type="entry name" value="GAF domain-like"/>
    <property type="match status" value="1"/>
</dbReference>
<dbReference type="Pfam" id="PF13185">
    <property type="entry name" value="GAF_2"/>
    <property type="match status" value="1"/>
</dbReference>
<keyword evidence="2" id="KW-0418">Kinase</keyword>
<comment type="caution">
    <text evidence="7">The sequence shown here is derived from an EMBL/GenBank/DDBJ whole genome shotgun (WGS) entry which is preliminary data.</text>
</comment>
<dbReference type="SMART" id="SM01012">
    <property type="entry name" value="ANTAR"/>
    <property type="match status" value="1"/>
</dbReference>
<feature type="region of interest" description="Disordered" evidence="5">
    <location>
        <begin position="81"/>
        <end position="103"/>
    </location>
</feature>
<keyword evidence="1" id="KW-0808">Transferase</keyword>
<dbReference type="Gene3D" id="1.10.10.10">
    <property type="entry name" value="Winged helix-like DNA-binding domain superfamily/Winged helix DNA-binding domain"/>
    <property type="match status" value="1"/>
</dbReference>
<reference evidence="7 8" key="1">
    <citation type="journal article" date="2015" name="Int. J. Syst. Evol. Microbiol.">
        <title>Streptomyces gilvifuscus sp. nov., an actinomycete that produces antibacterial compounds isolated from soil.</title>
        <authorList>
            <person name="Nguyen T.M."/>
            <person name="Kim J."/>
        </authorList>
    </citation>
    <scope>NUCLEOTIDE SEQUENCE [LARGE SCALE GENOMIC DNA]</scope>
    <source>
        <strain evidence="7 8">T113</strain>
    </source>
</reference>
<dbReference type="InterPro" id="IPR003018">
    <property type="entry name" value="GAF"/>
</dbReference>
<evidence type="ECO:0000259" key="6">
    <source>
        <dbReference type="PROSITE" id="PS50921"/>
    </source>
</evidence>
<feature type="domain" description="ANTAR" evidence="6">
    <location>
        <begin position="173"/>
        <end position="234"/>
    </location>
</feature>
<dbReference type="InterPro" id="IPR011006">
    <property type="entry name" value="CheY-like_superfamily"/>
</dbReference>
<dbReference type="SUPFAM" id="SSF52172">
    <property type="entry name" value="CheY-like"/>
    <property type="match status" value="1"/>
</dbReference>
<evidence type="ECO:0000313" key="7">
    <source>
        <dbReference type="EMBL" id="MDC2952885.1"/>
    </source>
</evidence>